<feature type="region of interest" description="Disordered" evidence="1">
    <location>
        <begin position="785"/>
        <end position="812"/>
    </location>
</feature>
<dbReference type="InterPro" id="IPR020012">
    <property type="entry name" value="LysM_FimV"/>
</dbReference>
<accession>A0A9D7IGA8</accession>
<comment type="caution">
    <text evidence="3">The sequence shown here is derived from an EMBL/GenBank/DDBJ whole genome shotgun (WGS) entry which is preliminary data.</text>
</comment>
<feature type="region of interest" description="Disordered" evidence="1">
    <location>
        <begin position="352"/>
        <end position="380"/>
    </location>
</feature>
<feature type="compositionally biased region" description="Polar residues" evidence="1">
    <location>
        <begin position="790"/>
        <end position="805"/>
    </location>
</feature>
<feature type="compositionally biased region" description="Basic and acidic residues" evidence="1">
    <location>
        <begin position="274"/>
        <end position="294"/>
    </location>
</feature>
<dbReference type="Pfam" id="PF25800">
    <property type="entry name" value="FimV_N"/>
    <property type="match status" value="1"/>
</dbReference>
<feature type="compositionally biased region" description="Basic and acidic residues" evidence="1">
    <location>
        <begin position="400"/>
        <end position="439"/>
    </location>
</feature>
<gene>
    <name evidence="3" type="ORF">IPJ48_00260</name>
</gene>
<feature type="region of interest" description="Disordered" evidence="1">
    <location>
        <begin position="115"/>
        <end position="136"/>
    </location>
</feature>
<dbReference type="InterPro" id="IPR018392">
    <property type="entry name" value="LysM"/>
</dbReference>
<proteinExistence type="predicted"/>
<feature type="compositionally biased region" description="Low complexity" evidence="1">
    <location>
        <begin position="116"/>
        <end position="127"/>
    </location>
</feature>
<dbReference type="EMBL" id="JADJNC010000001">
    <property type="protein sequence ID" value="MBK7421639.1"/>
    <property type="molecule type" value="Genomic_DNA"/>
</dbReference>
<protein>
    <submittedName>
        <fullName evidence="3">Pilus assembly protein</fullName>
    </submittedName>
</protein>
<dbReference type="Gene3D" id="1.20.58.2200">
    <property type="match status" value="1"/>
</dbReference>
<feature type="region of interest" description="Disordered" evidence="1">
    <location>
        <begin position="514"/>
        <end position="545"/>
    </location>
</feature>
<dbReference type="PANTHER" id="PTHR48148">
    <property type="entry name" value="KERATINOCYTE PROLINE-RICH PROTEIN"/>
    <property type="match status" value="1"/>
</dbReference>
<feature type="region of interest" description="Disordered" evidence="1">
    <location>
        <begin position="399"/>
        <end position="456"/>
    </location>
</feature>
<feature type="domain" description="LysM" evidence="2">
    <location>
        <begin position="163"/>
        <end position="218"/>
    </location>
</feature>
<dbReference type="AlphaFoldDB" id="A0A9D7IGA8"/>
<dbReference type="InterPro" id="IPR020011">
    <property type="entry name" value="FimV_C"/>
</dbReference>
<evidence type="ECO:0000313" key="4">
    <source>
        <dbReference type="Proteomes" id="UP000886602"/>
    </source>
</evidence>
<dbReference type="CDD" id="cd00118">
    <property type="entry name" value="LysM"/>
    <property type="match status" value="1"/>
</dbReference>
<reference evidence="3" key="1">
    <citation type="submission" date="2020-10" db="EMBL/GenBank/DDBJ databases">
        <title>Connecting structure to function with the recovery of over 1000 high-quality activated sludge metagenome-assembled genomes encoding full-length rRNA genes using long-read sequencing.</title>
        <authorList>
            <person name="Singleton C.M."/>
            <person name="Petriglieri F."/>
            <person name="Kristensen J.M."/>
            <person name="Kirkegaard R.H."/>
            <person name="Michaelsen T.Y."/>
            <person name="Andersen M.H."/>
            <person name="Karst S.M."/>
            <person name="Dueholm M.S."/>
            <person name="Nielsen P.H."/>
            <person name="Albertsen M."/>
        </authorList>
    </citation>
    <scope>NUCLEOTIDE SEQUENCE</scope>
    <source>
        <strain evidence="3">EsbW_18-Q3-R4-48_MAXAC.044</strain>
    </source>
</reference>
<dbReference type="InterPro" id="IPR036779">
    <property type="entry name" value="LysM_dom_sf"/>
</dbReference>
<dbReference type="PANTHER" id="PTHR48148:SF3">
    <property type="entry name" value="KERATINOCYTE PROLINE-RICH PROTEIN"/>
    <property type="match status" value="1"/>
</dbReference>
<dbReference type="NCBIfam" id="TIGR03504">
    <property type="entry name" value="FimV_Cterm"/>
    <property type="match status" value="1"/>
</dbReference>
<dbReference type="Proteomes" id="UP000886602">
    <property type="component" value="Unassembled WGS sequence"/>
</dbReference>
<dbReference type="Gene3D" id="3.10.350.10">
    <property type="entry name" value="LysM domain"/>
    <property type="match status" value="1"/>
</dbReference>
<sequence length="1031" mass="109896">MFSSLGQPLRAEIEVTAPPEELSGMKAQLASPEAFKQAGLDYATTLLGIRFGIDKRANGQSVIKLSSDKPINDPFIDMLLELNWASGRLVREYTFLLDPPELAVKATAPVALATDKPAMASKPPASARSTPPIDDELRGRALARSRTQEPVKKTAEQPVEGQQVREVRRGDTLNRIASETKPEGVSLDQMLVGLLRANQEAFDGGNMNRLRAGRILTIPEKSAIEAVSSGEARKIVVAQSSDWNAYRSKLAAVAAQAPVKEEAAKQEASGKITAKVEDKSTPSAEPKDQLKVSKTEMSGTKPITVAKPNAEDQIAKEKALSEANQRLAMLEKNMADLQKLIELKNQNLAELQKQAADKNMPVEAKKPAEEAKPQTPPPVPVPVPVVVPAKVEPVAVAVEKPVEKPAEVKAPEPVAKPEEVKPEPKPEVKPEPKPAEMPKPKPKPVPPPPPPEEPGFIDGLLDNPLALAGGGGILALIAAYFVARRRRASQQEAPLNLSSTLSPQSTSLTANSVFRSTGGQSVDTSHTPDQTDFSQAGPGSIDTDEVDPVAEADVYMAYGRDVQAEEILVEARLKDPKRYAIHLKLLEIYSNRKDLKQFESLATDLYTESGGVGADWEKAAAMGIKLDPGNPLFSASAPATPTAFDADATVIVSAQTPRNTVSLPGELSHLADTASTGEPESGSPAPVAVDMASLDFDLGLGDDKPLAAPDNLKAEMEETLRLPEPVVEAGALDFDLAADHAVVSDSATAADANVPDLDLNLPDFSTAAASGQEAKNEVADLDFDLGFDSSPATESTGTSSIPQSKPSDEPYLASVNEDGVEFDVSLTESTFLGQSMPEPSAFDMTSINLDLKEPEIVIPAPLPSAVVEADASPDSCPDSSYESVQVSTAVNEDFAMQQAETLITQRSVDTPNISYESVQVSTAVNADFATEQAETLISPRVVAEPDMLPEQDFSTMQSETVINRQVGGDPDSEPDSAINAKEEVTTKLELAKAYEEMGDFEGARELLQEVLKEGDVAQQEKAKSILTKIGE</sequence>
<feature type="compositionally biased region" description="Pro residues" evidence="1">
    <location>
        <begin position="443"/>
        <end position="453"/>
    </location>
</feature>
<dbReference type="PROSITE" id="PS51782">
    <property type="entry name" value="LYSM"/>
    <property type="match status" value="1"/>
</dbReference>
<evidence type="ECO:0000256" key="1">
    <source>
        <dbReference type="SAM" id="MobiDB-lite"/>
    </source>
</evidence>
<evidence type="ECO:0000313" key="3">
    <source>
        <dbReference type="EMBL" id="MBK7421639.1"/>
    </source>
</evidence>
<organism evidence="3 4">
    <name type="scientific">Candidatus Propionivibrio dominans</name>
    <dbReference type="NCBI Taxonomy" id="2954373"/>
    <lineage>
        <taxon>Bacteria</taxon>
        <taxon>Pseudomonadati</taxon>
        <taxon>Pseudomonadota</taxon>
        <taxon>Betaproteobacteria</taxon>
        <taxon>Rhodocyclales</taxon>
        <taxon>Rhodocyclaceae</taxon>
        <taxon>Propionivibrio</taxon>
    </lineage>
</organism>
<feature type="compositionally biased region" description="Basic and acidic residues" evidence="1">
    <location>
        <begin position="363"/>
        <end position="372"/>
    </location>
</feature>
<evidence type="ECO:0000259" key="2">
    <source>
        <dbReference type="PROSITE" id="PS51782"/>
    </source>
</evidence>
<feature type="region of interest" description="Disordered" evidence="1">
    <location>
        <begin position="264"/>
        <end position="303"/>
    </location>
</feature>
<dbReference type="InterPro" id="IPR038440">
    <property type="entry name" value="FimV_C_sf"/>
</dbReference>
<name>A0A9D7IGA8_9RHOO</name>
<dbReference type="InterPro" id="IPR057840">
    <property type="entry name" value="FimV_N"/>
</dbReference>
<feature type="compositionally biased region" description="Polar residues" evidence="1">
    <location>
        <begin position="514"/>
        <end position="534"/>
    </location>
</feature>
<dbReference type="NCBIfam" id="TIGR03505">
    <property type="entry name" value="FimV_core"/>
    <property type="match status" value="1"/>
</dbReference>